<keyword evidence="2" id="KW-1185">Reference proteome</keyword>
<evidence type="ECO:0000313" key="2">
    <source>
        <dbReference type="Proteomes" id="UP000048949"/>
    </source>
</evidence>
<protein>
    <submittedName>
        <fullName evidence="1">Uncharacterized protein</fullName>
    </submittedName>
</protein>
<proteinExistence type="predicted"/>
<name>A0A0U1NPY6_9RHOB</name>
<reference evidence="1 2" key="1">
    <citation type="submission" date="2015-04" db="EMBL/GenBank/DDBJ databases">
        <authorList>
            <person name="Syromyatnikov M.Y."/>
            <person name="Popov V.N."/>
        </authorList>
    </citation>
    <scope>NUCLEOTIDE SEQUENCE [LARGE SCALE GENOMIC DNA]</scope>
    <source>
        <strain evidence="1 2">CECT 5292</strain>
    </source>
</reference>
<evidence type="ECO:0000313" key="1">
    <source>
        <dbReference type="EMBL" id="CRK76758.1"/>
    </source>
</evidence>
<dbReference type="EMBL" id="CVQV01000037">
    <property type="protein sequence ID" value="CRK76758.1"/>
    <property type="molecule type" value="Genomic_DNA"/>
</dbReference>
<dbReference type="RefSeq" id="WP_048600145.1">
    <property type="nucleotide sequence ID" value="NZ_JAZETU010000010.1"/>
</dbReference>
<dbReference type="AlphaFoldDB" id="A0A0U1NPY6"/>
<gene>
    <name evidence="1" type="ORF">NIG5292_02825</name>
</gene>
<accession>A0A0U1NPY6</accession>
<organism evidence="1 2">
    <name type="scientific">Nereida ignava</name>
    <dbReference type="NCBI Taxonomy" id="282199"/>
    <lineage>
        <taxon>Bacteria</taxon>
        <taxon>Pseudomonadati</taxon>
        <taxon>Pseudomonadota</taxon>
        <taxon>Alphaproteobacteria</taxon>
        <taxon>Rhodobacterales</taxon>
        <taxon>Roseobacteraceae</taxon>
        <taxon>Nereida</taxon>
    </lineage>
</organism>
<sequence length="259" mass="29513">MVTNKANATRHVLSFKTAPPIIHMASRRRFRGGRNLPYRDAEPYKASIYYWWWAFLMRNADYQRTCATSGQGKLAGLYHDFGDIFESDFLTWWQCHQGLFAEKTALIEQVGADPLNSILLYHIDPKRPLSQIQEEIKAFHMHAHAIMPVAPPKQSSSAKYPIYTNVSAHTLHKVLTVWDLRCAHPDTSAYDLGVLAGFKANILAPPKYGETRTRAAIKADAHNKQARTSIANQTNRYLRTAEQYIDNVGRGEFPKALRR</sequence>
<dbReference type="Proteomes" id="UP000048949">
    <property type="component" value="Unassembled WGS sequence"/>
</dbReference>